<dbReference type="AlphaFoldDB" id="A0A1J0ET26"/>
<keyword evidence="1" id="KW-0812">Transmembrane</keyword>
<dbReference type="EMBL" id="CP017886">
    <property type="protein sequence ID" value="APC19111.1"/>
    <property type="molecule type" value="Genomic_DNA"/>
</dbReference>
<evidence type="ECO:0000313" key="2">
    <source>
        <dbReference type="EMBL" id="APC19111.1"/>
    </source>
</evidence>
<reference evidence="4" key="1">
    <citation type="submission" date="2016-10" db="EMBL/GenBank/DDBJ databases">
        <title>Pseudomonas frederiksbergensis ERGS4:02 complete genome.</title>
        <authorList>
            <person name="Kumar R."/>
            <person name="Acharya V."/>
            <person name="Singh D."/>
        </authorList>
    </citation>
    <scope>NUCLEOTIDE SEQUENCE [LARGE SCALE GENOMIC DNA]</scope>
    <source>
        <strain evidence="4">ERGS4:02</strain>
    </source>
</reference>
<evidence type="ECO:0000313" key="4">
    <source>
        <dbReference type="Proteomes" id="UP000182567"/>
    </source>
</evidence>
<feature type="transmembrane region" description="Helical" evidence="1">
    <location>
        <begin position="166"/>
        <end position="183"/>
    </location>
</feature>
<sequence>MADTINKAWQKAAMDPMYQGVPYSYSDPVTAADVAAWQASNPASYPTVQDLLSKAVNPATGSVPVTAPGTGTVTPPVTNPGTNPTTINVTVDLGPNPGVPTPGLEATPTGSQILAPLLNMMPGLKAFQVPNHSAECPKPQFDLPVINTHVVMDAQCKLFEDVRPQLFSGAFLAWVIAALFIVLSA</sequence>
<proteinExistence type="predicted"/>
<keyword evidence="1" id="KW-0472">Membrane</keyword>
<dbReference type="EMBL" id="CP017886">
    <property type="protein sequence ID" value="APC19123.1"/>
    <property type="molecule type" value="Genomic_DNA"/>
</dbReference>
<accession>A0A1J0ET26</accession>
<name>A0A1J0ET26_9PSED</name>
<dbReference type="Proteomes" id="UP000182567">
    <property type="component" value="Chromosome"/>
</dbReference>
<keyword evidence="1" id="KW-1133">Transmembrane helix</keyword>
<gene>
    <name evidence="2" type="ORF">BLL42_26700</name>
    <name evidence="3" type="ORF">BLL42_26760</name>
</gene>
<evidence type="ECO:0000256" key="1">
    <source>
        <dbReference type="SAM" id="Phobius"/>
    </source>
</evidence>
<reference evidence="3" key="2">
    <citation type="journal article" date="2018" name="Genomics">
        <title>Complete genome sequence of Pseudomonas frederiksbergensis ERDD5:01 revealed genetic bases for survivability at high altitude ecosystem and bioprospection potential.</title>
        <authorList>
            <person name="Kumar R."/>
            <person name="Acharya V."/>
            <person name="Mukhia S."/>
            <person name="Singh D."/>
            <person name="Kumar S."/>
        </authorList>
    </citation>
    <scope>NUCLEOTIDE SEQUENCE</scope>
    <source>
        <strain evidence="3">ERDD5:01</strain>
    </source>
</reference>
<protein>
    <submittedName>
        <fullName evidence="3">Uncharacterized protein</fullName>
    </submittedName>
</protein>
<organism evidence="3 4">
    <name type="scientific">Pseudomonas frederiksbergensis</name>
    <dbReference type="NCBI Taxonomy" id="104087"/>
    <lineage>
        <taxon>Bacteria</taxon>
        <taxon>Pseudomonadati</taxon>
        <taxon>Pseudomonadota</taxon>
        <taxon>Gammaproteobacteria</taxon>
        <taxon>Pseudomonadales</taxon>
        <taxon>Pseudomonadaceae</taxon>
        <taxon>Pseudomonas</taxon>
    </lineage>
</organism>
<evidence type="ECO:0000313" key="3">
    <source>
        <dbReference type="EMBL" id="APC19123.1"/>
    </source>
</evidence>